<evidence type="ECO:0000256" key="1">
    <source>
        <dbReference type="SAM" id="SignalP"/>
    </source>
</evidence>
<dbReference type="AlphaFoldDB" id="A0A0C2BP67"/>
<dbReference type="Proteomes" id="UP000031572">
    <property type="component" value="Unassembled WGS sequence"/>
</dbReference>
<keyword evidence="3" id="KW-1185">Reference proteome</keyword>
<evidence type="ECO:0000313" key="2">
    <source>
        <dbReference type="EMBL" id="KIF83075.1"/>
    </source>
</evidence>
<evidence type="ECO:0008006" key="4">
    <source>
        <dbReference type="Google" id="ProtNLM"/>
    </source>
</evidence>
<dbReference type="EMBL" id="JWJG01000028">
    <property type="protein sequence ID" value="KIF83075.1"/>
    <property type="molecule type" value="Genomic_DNA"/>
</dbReference>
<dbReference type="RefSeq" id="WP_040041707.1">
    <property type="nucleotide sequence ID" value="NZ_JWJG01000028.1"/>
</dbReference>
<dbReference type="OrthoDB" id="9932968at2"/>
<accession>A0A0C2BP67</accession>
<organism evidence="2 3">
    <name type="scientific">Noviherbaspirillum autotrophicum</name>
    <dbReference type="NCBI Taxonomy" id="709839"/>
    <lineage>
        <taxon>Bacteria</taxon>
        <taxon>Pseudomonadati</taxon>
        <taxon>Pseudomonadota</taxon>
        <taxon>Betaproteobacteria</taxon>
        <taxon>Burkholderiales</taxon>
        <taxon>Oxalobacteraceae</taxon>
        <taxon>Noviherbaspirillum</taxon>
    </lineage>
</organism>
<protein>
    <recommendedName>
        <fullName evidence="4">Secreted protein</fullName>
    </recommendedName>
</protein>
<reference evidence="2 3" key="1">
    <citation type="submission" date="2014-12" db="EMBL/GenBank/DDBJ databases">
        <title>Denitrispirillum autotrophicum gen. nov., sp. nov., Denitrifying, Facultatively Autotrophic Bacteria Isolated from Rice Paddy Soil.</title>
        <authorList>
            <person name="Ishii S."/>
            <person name="Ashida N."/>
            <person name="Ohno H."/>
            <person name="Otsuka S."/>
            <person name="Yokota A."/>
            <person name="Senoo K."/>
        </authorList>
    </citation>
    <scope>NUCLEOTIDE SEQUENCE [LARGE SCALE GENOMIC DNA]</scope>
    <source>
        <strain evidence="2 3">TSA66</strain>
    </source>
</reference>
<sequence length="87" mass="8825">MKKALIASLVSASLLSLSPMAMAAEPAATEPVQLSAAQMDGVTAGLLDFNLAFLNQIVVAPAIAVSVFGNAIAIPHVINVGGILQRN</sequence>
<evidence type="ECO:0000313" key="3">
    <source>
        <dbReference type="Proteomes" id="UP000031572"/>
    </source>
</evidence>
<feature type="chain" id="PRO_5002146685" description="Secreted protein" evidence="1">
    <location>
        <begin position="24"/>
        <end position="87"/>
    </location>
</feature>
<proteinExistence type="predicted"/>
<name>A0A0C2BP67_9BURK</name>
<gene>
    <name evidence="2" type="ORF">TSA66_23135</name>
</gene>
<comment type="caution">
    <text evidence="2">The sequence shown here is derived from an EMBL/GenBank/DDBJ whole genome shotgun (WGS) entry which is preliminary data.</text>
</comment>
<feature type="signal peptide" evidence="1">
    <location>
        <begin position="1"/>
        <end position="23"/>
    </location>
</feature>
<keyword evidence="1" id="KW-0732">Signal</keyword>